<dbReference type="GO" id="GO:0045259">
    <property type="term" value="C:proton-transporting ATP synthase complex"/>
    <property type="evidence" value="ECO:0007669"/>
    <property type="project" value="UniProtKB-KW"/>
</dbReference>
<gene>
    <name evidence="10" type="primary">atpG</name>
    <name evidence="10" type="ORF">MPAN_003400</name>
</gene>
<evidence type="ECO:0000256" key="1">
    <source>
        <dbReference type="ARBA" id="ARBA00003456"/>
    </source>
</evidence>
<dbReference type="CDD" id="cd12151">
    <property type="entry name" value="F1-ATPase_gamma"/>
    <property type="match status" value="1"/>
</dbReference>
<dbReference type="RefSeq" id="WP_176239640.1">
    <property type="nucleotide sequence ID" value="NZ_AP024412.1"/>
</dbReference>
<proteinExistence type="inferred from homology"/>
<dbReference type="PANTHER" id="PTHR11693">
    <property type="entry name" value="ATP SYNTHASE GAMMA CHAIN"/>
    <property type="match status" value="1"/>
</dbReference>
<dbReference type="EMBL" id="AP024412">
    <property type="protein sequence ID" value="BCR35447.1"/>
    <property type="molecule type" value="Genomic_DNA"/>
</dbReference>
<evidence type="ECO:0000256" key="9">
    <source>
        <dbReference type="ARBA" id="ARBA00023310"/>
    </source>
</evidence>
<sequence length="280" mass="32596">MGLKDIKLRMQAIKKTASITQAMHNIALSKIKRSAELFNHSKSFMEKIEHAILYANRNLDESNRLTSENDGKNKLFILVTSDRGLAGSYHNQLYKAFLDDIKDLDKKDYQVFVIGKKGYYFVKKHELPIVNEEIIYNRDDISTMYFRHYASLIKETFVKKFVDEVIIYHNHYVNTATQVVQHERVLPLIFNEEEIENEQYIYDESPEVVLDKTINVYVESRIFEAVADAKISEHASRMIAMKNATDNANDIVDQLAIVYHRERQREITNEIIDVVNGANV</sequence>
<evidence type="ECO:0000256" key="3">
    <source>
        <dbReference type="ARBA" id="ARBA00007681"/>
    </source>
</evidence>
<comment type="subcellular location">
    <subcellularLocation>
        <location evidence="2">Membrane</location>
        <topology evidence="2">Peripheral membrane protein</topology>
    </subcellularLocation>
</comment>
<comment type="similarity">
    <text evidence="3">Belongs to the ATPase gamma chain family.</text>
</comment>
<dbReference type="Pfam" id="PF00231">
    <property type="entry name" value="ATP-synt"/>
    <property type="match status" value="1"/>
</dbReference>
<dbReference type="GO" id="GO:0046933">
    <property type="term" value="F:proton-transporting ATP synthase activity, rotational mechanism"/>
    <property type="evidence" value="ECO:0007669"/>
    <property type="project" value="InterPro"/>
</dbReference>
<evidence type="ECO:0000313" key="10">
    <source>
        <dbReference type="EMBL" id="BCR35447.1"/>
    </source>
</evidence>
<evidence type="ECO:0000313" key="11">
    <source>
        <dbReference type="Proteomes" id="UP000620133"/>
    </source>
</evidence>
<keyword evidence="6" id="KW-0406">Ion transport</keyword>
<dbReference type="InterPro" id="IPR035968">
    <property type="entry name" value="ATP_synth_F1_ATPase_gsu"/>
</dbReference>
<dbReference type="AlphaFoldDB" id="A0A7U9TI54"/>
<dbReference type="InterPro" id="IPR000131">
    <property type="entry name" value="ATP_synth_F1_gsu"/>
</dbReference>
<dbReference type="Gene3D" id="3.40.1380.10">
    <property type="match status" value="1"/>
</dbReference>
<reference evidence="10" key="1">
    <citation type="submission" date="2021-01" db="EMBL/GenBank/DDBJ databases">
        <title>Draft genome sequence of Acholeplasmataceae bacterium strain Mahy22.</title>
        <authorList>
            <person name="Watanabe M."/>
            <person name="Kojima H."/>
            <person name="Fukui M."/>
        </authorList>
    </citation>
    <scope>NUCLEOTIDE SEQUENCE</scope>
    <source>
        <strain evidence="10">Mahy22</strain>
    </source>
</reference>
<keyword evidence="11" id="KW-1185">Reference proteome</keyword>
<evidence type="ECO:0000256" key="4">
    <source>
        <dbReference type="ARBA" id="ARBA00022448"/>
    </source>
</evidence>
<dbReference type="KEGG" id="manr:MPAN_003400"/>
<keyword evidence="9" id="KW-0066">ATP synthesis</keyword>
<keyword evidence="5" id="KW-0375">Hydrogen ion transport</keyword>
<organism evidence="10 11">
    <name type="scientific">Mariniplasma anaerobium</name>
    <dbReference type="NCBI Taxonomy" id="2735436"/>
    <lineage>
        <taxon>Bacteria</taxon>
        <taxon>Bacillati</taxon>
        <taxon>Mycoplasmatota</taxon>
        <taxon>Mollicutes</taxon>
        <taxon>Acholeplasmatales</taxon>
        <taxon>Acholeplasmataceae</taxon>
        <taxon>Mariniplasma</taxon>
    </lineage>
</organism>
<evidence type="ECO:0000256" key="7">
    <source>
        <dbReference type="ARBA" id="ARBA00023136"/>
    </source>
</evidence>
<dbReference type="PANTHER" id="PTHR11693:SF22">
    <property type="entry name" value="ATP SYNTHASE SUBUNIT GAMMA, MITOCHONDRIAL"/>
    <property type="match status" value="1"/>
</dbReference>
<evidence type="ECO:0000256" key="2">
    <source>
        <dbReference type="ARBA" id="ARBA00004170"/>
    </source>
</evidence>
<name>A0A7U9TI54_9MOLU</name>
<dbReference type="Proteomes" id="UP000620133">
    <property type="component" value="Chromosome"/>
</dbReference>
<accession>A0A7U9TI54</accession>
<keyword evidence="8" id="KW-0139">CF(1)</keyword>
<evidence type="ECO:0000256" key="8">
    <source>
        <dbReference type="ARBA" id="ARBA00023196"/>
    </source>
</evidence>
<comment type="function">
    <text evidence="1">Produces ATP from ADP in the presence of a proton gradient across the membrane. The gamma chain is believed to be important in regulating ATPase activity and the flow of protons through the CF(0) complex.</text>
</comment>
<keyword evidence="4" id="KW-0813">Transport</keyword>
<dbReference type="Gene3D" id="1.10.287.80">
    <property type="entry name" value="ATP synthase, gamma subunit, helix hairpin domain"/>
    <property type="match status" value="1"/>
</dbReference>
<evidence type="ECO:0000256" key="6">
    <source>
        <dbReference type="ARBA" id="ARBA00023065"/>
    </source>
</evidence>
<dbReference type="PRINTS" id="PR00126">
    <property type="entry name" value="ATPASEGAMMA"/>
</dbReference>
<keyword evidence="7" id="KW-0472">Membrane</keyword>
<dbReference type="NCBIfam" id="TIGR01146">
    <property type="entry name" value="ATPsyn_F1gamma"/>
    <property type="match status" value="1"/>
</dbReference>
<evidence type="ECO:0000256" key="5">
    <source>
        <dbReference type="ARBA" id="ARBA00022781"/>
    </source>
</evidence>
<dbReference type="SUPFAM" id="SSF52943">
    <property type="entry name" value="ATP synthase (F1-ATPase), gamma subunit"/>
    <property type="match status" value="1"/>
</dbReference>
<protein>
    <submittedName>
        <fullName evidence="10">ATP synthase gamma chain</fullName>
    </submittedName>
</protein>